<dbReference type="AlphaFoldDB" id="A0AAV4V390"/>
<comment type="caution">
    <text evidence="2">The sequence shown here is derived from an EMBL/GenBank/DDBJ whole genome shotgun (WGS) entry which is preliminary data.</text>
</comment>
<accession>A0AAV4V390</accession>
<gene>
    <name evidence="2" type="ORF">CEXT_190411</name>
</gene>
<proteinExistence type="predicted"/>
<sequence length="88" mass="9925">MAFSYVQSKKSLPIRTLINDILSVPLPVTDTSEDTDSQLPGRGTSYIRSPQRLNLSNTVRFSHPPDTQKVGGCWKKELKRNDFCSENL</sequence>
<evidence type="ECO:0000313" key="3">
    <source>
        <dbReference type="Proteomes" id="UP001054945"/>
    </source>
</evidence>
<name>A0AAV4V390_CAEEX</name>
<evidence type="ECO:0000256" key="1">
    <source>
        <dbReference type="SAM" id="MobiDB-lite"/>
    </source>
</evidence>
<keyword evidence="3" id="KW-1185">Reference proteome</keyword>
<feature type="region of interest" description="Disordered" evidence="1">
    <location>
        <begin position="29"/>
        <end position="48"/>
    </location>
</feature>
<dbReference type="Proteomes" id="UP001054945">
    <property type="component" value="Unassembled WGS sequence"/>
</dbReference>
<reference evidence="2 3" key="1">
    <citation type="submission" date="2021-06" db="EMBL/GenBank/DDBJ databases">
        <title>Caerostris extrusa draft genome.</title>
        <authorList>
            <person name="Kono N."/>
            <person name="Arakawa K."/>
        </authorList>
    </citation>
    <scope>NUCLEOTIDE SEQUENCE [LARGE SCALE GENOMIC DNA]</scope>
</reference>
<evidence type="ECO:0000313" key="2">
    <source>
        <dbReference type="EMBL" id="GIY64463.1"/>
    </source>
</evidence>
<dbReference type="EMBL" id="BPLR01013881">
    <property type="protein sequence ID" value="GIY64463.1"/>
    <property type="molecule type" value="Genomic_DNA"/>
</dbReference>
<protein>
    <submittedName>
        <fullName evidence="2">Uncharacterized protein</fullName>
    </submittedName>
</protein>
<organism evidence="2 3">
    <name type="scientific">Caerostris extrusa</name>
    <name type="common">Bark spider</name>
    <name type="synonym">Caerostris bankana</name>
    <dbReference type="NCBI Taxonomy" id="172846"/>
    <lineage>
        <taxon>Eukaryota</taxon>
        <taxon>Metazoa</taxon>
        <taxon>Ecdysozoa</taxon>
        <taxon>Arthropoda</taxon>
        <taxon>Chelicerata</taxon>
        <taxon>Arachnida</taxon>
        <taxon>Araneae</taxon>
        <taxon>Araneomorphae</taxon>
        <taxon>Entelegynae</taxon>
        <taxon>Araneoidea</taxon>
        <taxon>Araneidae</taxon>
        <taxon>Caerostris</taxon>
    </lineage>
</organism>